<dbReference type="InterPro" id="IPR017871">
    <property type="entry name" value="ABC_transporter-like_CS"/>
</dbReference>
<evidence type="ECO:0000259" key="11">
    <source>
        <dbReference type="PROSITE" id="PS50893"/>
    </source>
</evidence>
<evidence type="ECO:0000256" key="8">
    <source>
        <dbReference type="ARBA" id="ARBA00022840"/>
    </source>
</evidence>
<dbReference type="FunFam" id="3.40.50.300:FF:000127">
    <property type="entry name" value="Ribose import ATP-binding protein RbsA"/>
    <property type="match status" value="1"/>
</dbReference>
<dbReference type="GO" id="GO:0005886">
    <property type="term" value="C:plasma membrane"/>
    <property type="evidence" value="ECO:0007669"/>
    <property type="project" value="UniProtKB-SubCell"/>
</dbReference>
<dbReference type="GO" id="GO:0016887">
    <property type="term" value="F:ATP hydrolysis activity"/>
    <property type="evidence" value="ECO:0007669"/>
    <property type="project" value="InterPro"/>
</dbReference>
<keyword evidence="9" id="KW-1278">Translocase</keyword>
<evidence type="ECO:0000256" key="3">
    <source>
        <dbReference type="ARBA" id="ARBA00022448"/>
    </source>
</evidence>
<dbReference type="InterPro" id="IPR050107">
    <property type="entry name" value="ABC_carbohydrate_import_ATPase"/>
</dbReference>
<dbReference type="InterPro" id="IPR003439">
    <property type="entry name" value="ABC_transporter-like_ATP-bd"/>
</dbReference>
<keyword evidence="6" id="KW-0677">Repeat</keyword>
<dbReference type="SUPFAM" id="SSF52540">
    <property type="entry name" value="P-loop containing nucleoside triphosphate hydrolases"/>
    <property type="match status" value="2"/>
</dbReference>
<dbReference type="GO" id="GO:0005524">
    <property type="term" value="F:ATP binding"/>
    <property type="evidence" value="ECO:0007669"/>
    <property type="project" value="UniProtKB-KW"/>
</dbReference>
<evidence type="ECO:0000313" key="12">
    <source>
        <dbReference type="EMBL" id="MBB3931988.1"/>
    </source>
</evidence>
<dbReference type="Gene3D" id="3.40.50.300">
    <property type="entry name" value="P-loop containing nucleotide triphosphate hydrolases"/>
    <property type="match status" value="2"/>
</dbReference>
<dbReference type="InterPro" id="IPR027417">
    <property type="entry name" value="P-loop_NTPase"/>
</dbReference>
<gene>
    <name evidence="12" type="ORF">GGR25_003046</name>
</gene>
<evidence type="ECO:0000256" key="2">
    <source>
        <dbReference type="ARBA" id="ARBA00005417"/>
    </source>
</evidence>
<comment type="similarity">
    <text evidence="2">Belongs to the ABC transporter superfamily.</text>
</comment>
<name>A0A840ARW1_9HYPH</name>
<proteinExistence type="inferred from homology"/>
<keyword evidence="3" id="KW-0813">Transport</keyword>
<evidence type="ECO:0000256" key="4">
    <source>
        <dbReference type="ARBA" id="ARBA00022475"/>
    </source>
</evidence>
<keyword evidence="10" id="KW-0472">Membrane</keyword>
<keyword evidence="4" id="KW-1003">Cell membrane</keyword>
<evidence type="ECO:0000256" key="10">
    <source>
        <dbReference type="ARBA" id="ARBA00023136"/>
    </source>
</evidence>
<keyword evidence="5" id="KW-0762">Sugar transport</keyword>
<dbReference type="PROSITE" id="PS50893">
    <property type="entry name" value="ABC_TRANSPORTER_2"/>
    <property type="match status" value="2"/>
</dbReference>
<evidence type="ECO:0000256" key="5">
    <source>
        <dbReference type="ARBA" id="ARBA00022597"/>
    </source>
</evidence>
<keyword evidence="7" id="KW-0547">Nucleotide-binding</keyword>
<keyword evidence="8 12" id="KW-0067">ATP-binding</keyword>
<dbReference type="SMART" id="SM00382">
    <property type="entry name" value="AAA"/>
    <property type="match status" value="2"/>
</dbReference>
<dbReference type="AlphaFoldDB" id="A0A840ARW1"/>
<dbReference type="Proteomes" id="UP000553963">
    <property type="component" value="Unassembled WGS sequence"/>
</dbReference>
<dbReference type="EMBL" id="JACIDS010000004">
    <property type="protein sequence ID" value="MBB3931988.1"/>
    <property type="molecule type" value="Genomic_DNA"/>
</dbReference>
<dbReference type="CDD" id="cd03216">
    <property type="entry name" value="ABC_Carb_Monos_I"/>
    <property type="match status" value="1"/>
</dbReference>
<accession>A0A840ARW1</accession>
<sequence>MSTPGTGPLVAARGISKSFGGVEVLRNVDLDLAVGEIHALLGENGAGKSTFAKILAGVHRPTQGTISLAGSPVEIGSPIDAQRLGITLIHQEPLSFPDLSVAENLVIGQAGGSPLKRVRWSELAENGKRLMSLLGVAIDVRQPMRGLSIADQQMVEIARALASDSRLIIMDEPTAALTPKEVETLFVIARRLRAEGRTIVFISHRLEEVRAICDRVTIFRDGEKIETAPTASLSDADIIRRMIGRPLGEFIHRGTSHVGAVALSVSGLTLPGRFENISFDVRKGEIVGLGGLVGAGRTDVARAIFGVAPAASGSIAVNGKPVAIREPTDAIANGIAFVPEDRAIAGIFRTLSVESNITAAVPDRIAPHGLIRRAAEKAIGLEQVRKLRIRLASLRQPIGELSGGNQQKAILARWLLSEPEILILDEPTRGIDIGVKAEFYEMIGDLAAAGRAILLISSELPELLALSNRILVMCEGRLTAEIPRAEATQEAIMQAAVPRSGVHSHSAGAAA</sequence>
<evidence type="ECO:0000256" key="9">
    <source>
        <dbReference type="ARBA" id="ARBA00022967"/>
    </source>
</evidence>
<evidence type="ECO:0000313" key="13">
    <source>
        <dbReference type="Proteomes" id="UP000553963"/>
    </source>
</evidence>
<evidence type="ECO:0000256" key="6">
    <source>
        <dbReference type="ARBA" id="ARBA00022737"/>
    </source>
</evidence>
<evidence type="ECO:0000256" key="1">
    <source>
        <dbReference type="ARBA" id="ARBA00004202"/>
    </source>
</evidence>
<comment type="caution">
    <text evidence="12">The sequence shown here is derived from an EMBL/GenBank/DDBJ whole genome shotgun (WGS) entry which is preliminary data.</text>
</comment>
<dbReference type="Pfam" id="PF00005">
    <property type="entry name" value="ABC_tran"/>
    <property type="match status" value="2"/>
</dbReference>
<dbReference type="PANTHER" id="PTHR43790">
    <property type="entry name" value="CARBOHYDRATE TRANSPORT ATP-BINDING PROTEIN MG119-RELATED"/>
    <property type="match status" value="1"/>
</dbReference>
<keyword evidence="13" id="KW-1185">Reference proteome</keyword>
<dbReference type="PROSITE" id="PS00211">
    <property type="entry name" value="ABC_TRANSPORTER_1"/>
    <property type="match status" value="1"/>
</dbReference>
<dbReference type="InterPro" id="IPR003593">
    <property type="entry name" value="AAA+_ATPase"/>
</dbReference>
<organism evidence="12 13">
    <name type="scientific">Kaistia hirudinis</name>
    <dbReference type="NCBI Taxonomy" id="1293440"/>
    <lineage>
        <taxon>Bacteria</taxon>
        <taxon>Pseudomonadati</taxon>
        <taxon>Pseudomonadota</taxon>
        <taxon>Alphaproteobacteria</taxon>
        <taxon>Hyphomicrobiales</taxon>
        <taxon>Kaistiaceae</taxon>
        <taxon>Kaistia</taxon>
    </lineage>
</organism>
<feature type="domain" description="ABC transporter" evidence="11">
    <location>
        <begin position="258"/>
        <end position="500"/>
    </location>
</feature>
<dbReference type="RefSeq" id="WP_183399668.1">
    <property type="nucleotide sequence ID" value="NZ_JACIDS010000004.1"/>
</dbReference>
<dbReference type="CDD" id="cd03215">
    <property type="entry name" value="ABC_Carb_Monos_II"/>
    <property type="match status" value="1"/>
</dbReference>
<protein>
    <submittedName>
        <fullName evidence="12">Rhamnose transport system ATP-binding protein</fullName>
    </submittedName>
</protein>
<evidence type="ECO:0000256" key="7">
    <source>
        <dbReference type="ARBA" id="ARBA00022741"/>
    </source>
</evidence>
<feature type="domain" description="ABC transporter" evidence="11">
    <location>
        <begin position="10"/>
        <end position="246"/>
    </location>
</feature>
<reference evidence="12 13" key="1">
    <citation type="submission" date="2020-08" db="EMBL/GenBank/DDBJ databases">
        <title>Genomic Encyclopedia of Type Strains, Phase IV (KMG-IV): sequencing the most valuable type-strain genomes for metagenomic binning, comparative biology and taxonomic classification.</title>
        <authorList>
            <person name="Goeker M."/>
        </authorList>
    </citation>
    <scope>NUCLEOTIDE SEQUENCE [LARGE SCALE GENOMIC DNA]</scope>
    <source>
        <strain evidence="12 13">DSM 25966</strain>
    </source>
</reference>
<comment type="subcellular location">
    <subcellularLocation>
        <location evidence="1">Cell membrane</location>
        <topology evidence="1">Peripheral membrane protein</topology>
    </subcellularLocation>
</comment>
<dbReference type="PANTHER" id="PTHR43790:SF3">
    <property type="entry name" value="D-ALLOSE IMPORT ATP-BINDING PROTEIN ALSA-RELATED"/>
    <property type="match status" value="1"/>
</dbReference>